<keyword evidence="1" id="KW-1133">Transmembrane helix</keyword>
<organism evidence="2 3">
    <name type="scientific">Pantoea coffeiphila</name>
    <dbReference type="NCBI Taxonomy" id="1465635"/>
    <lineage>
        <taxon>Bacteria</taxon>
        <taxon>Pseudomonadati</taxon>
        <taxon>Pseudomonadota</taxon>
        <taxon>Gammaproteobacteria</taxon>
        <taxon>Enterobacterales</taxon>
        <taxon>Erwiniaceae</taxon>
        <taxon>Pantoea</taxon>
    </lineage>
</organism>
<reference evidence="2 3" key="1">
    <citation type="submission" date="2017-10" db="EMBL/GenBank/DDBJ databases">
        <title>Draft genome of two endophytic bacteria isolated from 'guarana' Paullinia cupana (Mart.) Ducke.</title>
        <authorList>
            <person name="Siqueira K.A."/>
            <person name="Liotti R.G."/>
            <person name="Mendes T.A."/>
            <person name="Soares M.A."/>
        </authorList>
    </citation>
    <scope>NUCLEOTIDE SEQUENCE [LARGE SCALE GENOMIC DNA]</scope>
    <source>
        <strain evidence="2 3">342</strain>
    </source>
</reference>
<comment type="caution">
    <text evidence="2">The sequence shown here is derived from an EMBL/GenBank/DDBJ whole genome shotgun (WGS) entry which is preliminary data.</text>
</comment>
<gene>
    <name evidence="2" type="ORF">CQW29_18590</name>
</gene>
<keyword evidence="1" id="KW-0812">Transmembrane</keyword>
<dbReference type="EMBL" id="PDET01000014">
    <property type="protein sequence ID" value="PRD14012.1"/>
    <property type="molecule type" value="Genomic_DNA"/>
</dbReference>
<dbReference type="RefSeq" id="WP_105594231.1">
    <property type="nucleotide sequence ID" value="NZ_PDET01000014.1"/>
</dbReference>
<feature type="transmembrane region" description="Helical" evidence="1">
    <location>
        <begin position="6"/>
        <end position="23"/>
    </location>
</feature>
<accession>A0A2S9I888</accession>
<dbReference type="Proteomes" id="UP000239181">
    <property type="component" value="Unassembled WGS sequence"/>
</dbReference>
<dbReference type="AlphaFoldDB" id="A0A2S9I888"/>
<keyword evidence="1" id="KW-0472">Membrane</keyword>
<sequence length="90" mass="10061">MSALNAWSFGVHFAALIIIAMVIRKLSVHARVTIMLTPIVLLITLCNGDGSHCTEAIYKTFTSKQECEYQITDQCIFNASCLLMEEHIIN</sequence>
<evidence type="ECO:0000313" key="2">
    <source>
        <dbReference type="EMBL" id="PRD14012.1"/>
    </source>
</evidence>
<keyword evidence="3" id="KW-1185">Reference proteome</keyword>
<evidence type="ECO:0000313" key="3">
    <source>
        <dbReference type="Proteomes" id="UP000239181"/>
    </source>
</evidence>
<evidence type="ECO:0000256" key="1">
    <source>
        <dbReference type="SAM" id="Phobius"/>
    </source>
</evidence>
<name>A0A2S9I888_9GAMM</name>
<dbReference type="OrthoDB" id="6555945at2"/>
<proteinExistence type="predicted"/>
<protein>
    <submittedName>
        <fullName evidence="2">Uncharacterized protein</fullName>
    </submittedName>
</protein>